<dbReference type="Gene3D" id="3.50.50.60">
    <property type="entry name" value="FAD/NAD(P)-binding domain"/>
    <property type="match status" value="1"/>
</dbReference>
<dbReference type="CDD" id="cd02979">
    <property type="entry name" value="PHOX_C"/>
    <property type="match status" value="1"/>
</dbReference>
<evidence type="ECO:0000256" key="5">
    <source>
        <dbReference type="SAM" id="Phobius"/>
    </source>
</evidence>
<dbReference type="HOGENOM" id="CLU_009665_9_2_1"/>
<feature type="transmembrane region" description="Helical" evidence="5">
    <location>
        <begin position="12"/>
        <end position="33"/>
    </location>
</feature>
<comment type="similarity">
    <text evidence="1">Belongs to the PheA/TfdB FAD monooxygenase family.</text>
</comment>
<keyword evidence="5" id="KW-0812">Transmembrane</keyword>
<evidence type="ECO:0000256" key="1">
    <source>
        <dbReference type="ARBA" id="ARBA00007801"/>
    </source>
</evidence>
<dbReference type="PANTHER" id="PTHR43004:SF20">
    <property type="entry name" value="2-MONOOXYGENASE, PUTATIVE (AFU_ORTHOLOGUE AFUA_1G13660)-RELATED"/>
    <property type="match status" value="1"/>
</dbReference>
<dbReference type="SUPFAM" id="SSF52833">
    <property type="entry name" value="Thioredoxin-like"/>
    <property type="match status" value="1"/>
</dbReference>
<comment type="caution">
    <text evidence="8">The sequence shown here is derived from an EMBL/GenBank/DDBJ whole genome shotgun (WGS) entry which is preliminary data.</text>
</comment>
<keyword evidence="8" id="KW-0503">Monooxygenase</keyword>
<dbReference type="InterPro" id="IPR038220">
    <property type="entry name" value="PHOX_C_sf"/>
</dbReference>
<protein>
    <submittedName>
        <fullName evidence="8">Phenol 2-monooxygenase</fullName>
    </submittedName>
</protein>
<dbReference type="RefSeq" id="XP_040617053.1">
    <property type="nucleotide sequence ID" value="XM_040764871.1"/>
</dbReference>
<keyword evidence="5" id="KW-0472">Membrane</keyword>
<evidence type="ECO:0000259" key="7">
    <source>
        <dbReference type="Pfam" id="PF07976"/>
    </source>
</evidence>
<dbReference type="Pfam" id="PF07976">
    <property type="entry name" value="Phe_hydrox_dim"/>
    <property type="match status" value="2"/>
</dbReference>
<dbReference type="InterPro" id="IPR012941">
    <property type="entry name" value="Phe_hydrox_C_dim_dom"/>
</dbReference>
<evidence type="ECO:0000256" key="4">
    <source>
        <dbReference type="ARBA" id="ARBA00023002"/>
    </source>
</evidence>
<keyword evidence="4" id="KW-0560">Oxidoreductase</keyword>
<dbReference type="EMBL" id="AWTV01000009">
    <property type="protein sequence ID" value="KIH89043.1"/>
    <property type="molecule type" value="Genomic_DNA"/>
</dbReference>
<dbReference type="Gene3D" id="3.30.9.10">
    <property type="entry name" value="D-Amino Acid Oxidase, subunit A, domain 2"/>
    <property type="match status" value="1"/>
</dbReference>
<dbReference type="GO" id="GO:0016709">
    <property type="term" value="F:oxidoreductase activity, acting on paired donors, with incorporation or reduction of molecular oxygen, NAD(P)H as one donor, and incorporation of one atom of oxygen"/>
    <property type="evidence" value="ECO:0007669"/>
    <property type="project" value="UniProtKB-ARBA"/>
</dbReference>
<dbReference type="InterPro" id="IPR036188">
    <property type="entry name" value="FAD/NAD-bd_sf"/>
</dbReference>
<dbReference type="VEuPathDB" id="FungiDB:SPBR_06615"/>
<evidence type="ECO:0000313" key="9">
    <source>
        <dbReference type="Proteomes" id="UP000031575"/>
    </source>
</evidence>
<accession>A0A0C2FD22</accession>
<sequence length="736" mass="81160">MTDTKTTSKTDVLIIGAGPAGLMLALWLARLGVDARIVDKRTGKVFSGQADGFQVRSLEILDSFGIAEKIWKESNHMIEVCFWNPDETGRIRRNNRVVNGRAGLSRFHEVVLHQGRAETFFLDAIRDSYGPANDDVRVGSDSGVESGLPRRRRIAVERKVMPTSLVIDEQQADDAEAHPVTVTLRHLSESEATPTQMLSNVQDGLFRSNLSLPDDESLLKGGSTVDDEREEVVACKYVVGCDGAHSWTRKMLGPEFEMVGEMTDYIWGVLDIVPITDFPDIRNRTMIHSASNGSLMVIPRENRLVRLYIQLTEVSVGGGRVDRSQIQPDMIIKAAKKIMSPYHIDYHYCDWWTAYQIGQRVGNHFSKLNRVFLAGDAVHTHSPKAGQGMNVSMQDTYNLGWKLGLVCKGILQPAVLSTYEFERKAIAKQLIAFDHRFSRLFSGRPAKDILDETGVSMDEFAAAFRQSHMFTTAVGIKYQSSVLVTTATDIPPEAVTGDESKINANVLQSTAHSTSALSAACTLGTRFPSHQVLRHADARPWQLHHKMPSDGRLRLVVFGGELSASSQQMEKVNKLGAWLSDTLLPQLPTMAIMPGTTNLHGGGRPGHGLAPEQPPSIVDVLLVYAAAPANPGNHGLSGPAGDAIDFFDFHTAYRPFDPKLGHDYDKVFVDRPSHHDGDGHAYENYGIDRRRGAIVGVRPDGYVGLVTSLDAESGWPEVARWLLGILQPRTGREQTK</sequence>
<feature type="domain" description="FAD-binding" evidence="6">
    <location>
        <begin position="9"/>
        <end position="433"/>
    </location>
</feature>
<evidence type="ECO:0000313" key="8">
    <source>
        <dbReference type="EMBL" id="KIH89043.1"/>
    </source>
</evidence>
<dbReference type="InterPro" id="IPR050641">
    <property type="entry name" value="RIFMO-like"/>
</dbReference>
<dbReference type="InterPro" id="IPR002938">
    <property type="entry name" value="FAD-bd"/>
</dbReference>
<dbReference type="PANTHER" id="PTHR43004">
    <property type="entry name" value="TRK SYSTEM POTASSIUM UPTAKE PROTEIN"/>
    <property type="match status" value="1"/>
</dbReference>
<keyword evidence="3" id="KW-0274">FAD</keyword>
<dbReference type="GO" id="GO:0071949">
    <property type="term" value="F:FAD binding"/>
    <property type="evidence" value="ECO:0007669"/>
    <property type="project" value="InterPro"/>
</dbReference>
<dbReference type="AlphaFoldDB" id="A0A0C2FD22"/>
<organism evidence="8 9">
    <name type="scientific">Sporothrix brasiliensis 5110</name>
    <dbReference type="NCBI Taxonomy" id="1398154"/>
    <lineage>
        <taxon>Eukaryota</taxon>
        <taxon>Fungi</taxon>
        <taxon>Dikarya</taxon>
        <taxon>Ascomycota</taxon>
        <taxon>Pezizomycotina</taxon>
        <taxon>Sordariomycetes</taxon>
        <taxon>Sordariomycetidae</taxon>
        <taxon>Ophiostomatales</taxon>
        <taxon>Ophiostomataceae</taxon>
        <taxon>Sporothrix</taxon>
    </lineage>
</organism>
<reference evidence="8 9" key="1">
    <citation type="journal article" date="2014" name="BMC Genomics">
        <title>Comparative genomics of the major fungal agents of human and animal Sporotrichosis: Sporothrix schenckii and Sporothrix brasiliensis.</title>
        <authorList>
            <person name="Teixeira M.M."/>
            <person name="de Almeida L.G."/>
            <person name="Kubitschek-Barreira P."/>
            <person name="Alves F.L."/>
            <person name="Kioshima E.S."/>
            <person name="Abadio A.K."/>
            <person name="Fernandes L."/>
            <person name="Derengowski L.S."/>
            <person name="Ferreira K.S."/>
            <person name="Souza R.C."/>
            <person name="Ruiz J.C."/>
            <person name="de Andrade N.C."/>
            <person name="Paes H.C."/>
            <person name="Nicola A.M."/>
            <person name="Albuquerque P."/>
            <person name="Gerber A.L."/>
            <person name="Martins V.P."/>
            <person name="Peconick L.D."/>
            <person name="Neto A.V."/>
            <person name="Chaucanez C.B."/>
            <person name="Silva P.A."/>
            <person name="Cunha O.L."/>
            <person name="de Oliveira F.F."/>
            <person name="dos Santos T.C."/>
            <person name="Barros A.L."/>
            <person name="Soares M.A."/>
            <person name="de Oliveira L.M."/>
            <person name="Marini M.M."/>
            <person name="Villalobos-Duno H."/>
            <person name="Cunha M.M."/>
            <person name="de Hoog S."/>
            <person name="da Silveira J.F."/>
            <person name="Henrissat B."/>
            <person name="Nino-Vega G.A."/>
            <person name="Cisalpino P.S."/>
            <person name="Mora-Montes H.M."/>
            <person name="Almeida S.R."/>
            <person name="Stajich J.E."/>
            <person name="Lopes-Bezerra L.M."/>
            <person name="Vasconcelos A.T."/>
            <person name="Felipe M.S."/>
        </authorList>
    </citation>
    <scope>NUCLEOTIDE SEQUENCE [LARGE SCALE GENOMIC DNA]</scope>
    <source>
        <strain evidence="8 9">5110</strain>
    </source>
</reference>
<feature type="domain" description="Phenol hydroxylase-like C-terminal dimerisation" evidence="7">
    <location>
        <begin position="477"/>
        <end position="581"/>
    </location>
</feature>
<evidence type="ECO:0000259" key="6">
    <source>
        <dbReference type="Pfam" id="PF01494"/>
    </source>
</evidence>
<dbReference type="SUPFAM" id="SSF51905">
    <property type="entry name" value="FAD/NAD(P)-binding domain"/>
    <property type="match status" value="1"/>
</dbReference>
<evidence type="ECO:0000256" key="2">
    <source>
        <dbReference type="ARBA" id="ARBA00022630"/>
    </source>
</evidence>
<dbReference type="Gene3D" id="3.40.30.20">
    <property type="match status" value="1"/>
</dbReference>
<dbReference type="OrthoDB" id="1716816at2759"/>
<dbReference type="Proteomes" id="UP000031575">
    <property type="component" value="Unassembled WGS sequence"/>
</dbReference>
<keyword evidence="9" id="KW-1185">Reference proteome</keyword>
<dbReference type="GeneID" id="63679792"/>
<proteinExistence type="inferred from homology"/>
<dbReference type="Pfam" id="PF01494">
    <property type="entry name" value="FAD_binding_3"/>
    <property type="match status" value="1"/>
</dbReference>
<dbReference type="SUPFAM" id="SSF54373">
    <property type="entry name" value="FAD-linked reductases, C-terminal domain"/>
    <property type="match status" value="1"/>
</dbReference>
<feature type="domain" description="Phenol hydroxylase-like C-terminal dimerisation" evidence="7">
    <location>
        <begin position="643"/>
        <end position="726"/>
    </location>
</feature>
<dbReference type="PRINTS" id="PR00420">
    <property type="entry name" value="RNGMNOXGNASE"/>
</dbReference>
<keyword evidence="5" id="KW-1133">Transmembrane helix</keyword>
<dbReference type="InterPro" id="IPR036249">
    <property type="entry name" value="Thioredoxin-like_sf"/>
</dbReference>
<gene>
    <name evidence="8" type="ORF">SPBR_06615</name>
</gene>
<evidence type="ECO:0000256" key="3">
    <source>
        <dbReference type="ARBA" id="ARBA00022827"/>
    </source>
</evidence>
<name>A0A0C2FD22_9PEZI</name>
<keyword evidence="2" id="KW-0285">Flavoprotein</keyword>